<evidence type="ECO:0000313" key="2">
    <source>
        <dbReference type="Proteomes" id="UP000188268"/>
    </source>
</evidence>
<dbReference type="EMBL" id="AWWV01011155">
    <property type="protein sequence ID" value="OMO73883.1"/>
    <property type="molecule type" value="Genomic_DNA"/>
</dbReference>
<accession>A0A1R3HU40</accession>
<gene>
    <name evidence="1" type="ORF">CCACVL1_17097</name>
</gene>
<dbReference type="Gramene" id="OMO73883">
    <property type="protein sequence ID" value="OMO73883"/>
    <property type="gene ID" value="CCACVL1_17097"/>
</dbReference>
<comment type="caution">
    <text evidence="1">The sequence shown here is derived from an EMBL/GenBank/DDBJ whole genome shotgun (WGS) entry which is preliminary data.</text>
</comment>
<reference evidence="1 2" key="1">
    <citation type="submission" date="2013-09" db="EMBL/GenBank/DDBJ databases">
        <title>Corchorus capsularis genome sequencing.</title>
        <authorList>
            <person name="Alam M."/>
            <person name="Haque M.S."/>
            <person name="Islam M.S."/>
            <person name="Emdad E.M."/>
            <person name="Islam M.M."/>
            <person name="Ahmed B."/>
            <person name="Halim A."/>
            <person name="Hossen Q.M.M."/>
            <person name="Hossain M.Z."/>
            <person name="Ahmed R."/>
            <person name="Khan M.M."/>
            <person name="Islam R."/>
            <person name="Rashid M.M."/>
            <person name="Khan S.A."/>
            <person name="Rahman M.S."/>
            <person name="Alam M."/>
        </authorList>
    </citation>
    <scope>NUCLEOTIDE SEQUENCE [LARGE SCALE GENOMIC DNA]</scope>
    <source>
        <strain evidence="2">cv. CVL-1</strain>
        <tissue evidence="1">Whole seedling</tissue>
    </source>
</reference>
<organism evidence="1 2">
    <name type="scientific">Corchorus capsularis</name>
    <name type="common">Jute</name>
    <dbReference type="NCBI Taxonomy" id="210143"/>
    <lineage>
        <taxon>Eukaryota</taxon>
        <taxon>Viridiplantae</taxon>
        <taxon>Streptophyta</taxon>
        <taxon>Embryophyta</taxon>
        <taxon>Tracheophyta</taxon>
        <taxon>Spermatophyta</taxon>
        <taxon>Magnoliopsida</taxon>
        <taxon>eudicotyledons</taxon>
        <taxon>Gunneridae</taxon>
        <taxon>Pentapetalae</taxon>
        <taxon>rosids</taxon>
        <taxon>malvids</taxon>
        <taxon>Malvales</taxon>
        <taxon>Malvaceae</taxon>
        <taxon>Grewioideae</taxon>
        <taxon>Apeibeae</taxon>
        <taxon>Corchorus</taxon>
    </lineage>
</organism>
<protein>
    <submittedName>
        <fullName evidence="1">Uncharacterized protein</fullName>
    </submittedName>
</protein>
<evidence type="ECO:0000313" key="1">
    <source>
        <dbReference type="EMBL" id="OMO73883.1"/>
    </source>
</evidence>
<sequence length="55" mass="6373">MAANRISCKSQRVETMKRTPSIIRNKTAIIPLRLANKRPTNNTLHLKTLYMYGEK</sequence>
<name>A0A1R3HU40_COCAP</name>
<dbReference type="Proteomes" id="UP000188268">
    <property type="component" value="Unassembled WGS sequence"/>
</dbReference>
<keyword evidence="2" id="KW-1185">Reference proteome</keyword>
<dbReference type="AlphaFoldDB" id="A0A1R3HU40"/>
<proteinExistence type="predicted"/>